<keyword evidence="1" id="KW-0175">Coiled coil</keyword>
<feature type="region of interest" description="Disordered" evidence="2">
    <location>
        <begin position="1"/>
        <end position="51"/>
    </location>
</feature>
<feature type="coiled-coil region" evidence="1">
    <location>
        <begin position="101"/>
        <end position="149"/>
    </location>
</feature>
<dbReference type="Proteomes" id="UP001549920">
    <property type="component" value="Unassembled WGS sequence"/>
</dbReference>
<evidence type="ECO:0000259" key="3">
    <source>
        <dbReference type="Pfam" id="PF25298"/>
    </source>
</evidence>
<organism evidence="4 5">
    <name type="scientific">Loxostege sticticalis</name>
    <name type="common">Beet webworm moth</name>
    <dbReference type="NCBI Taxonomy" id="481309"/>
    <lineage>
        <taxon>Eukaryota</taxon>
        <taxon>Metazoa</taxon>
        <taxon>Ecdysozoa</taxon>
        <taxon>Arthropoda</taxon>
        <taxon>Hexapoda</taxon>
        <taxon>Insecta</taxon>
        <taxon>Pterygota</taxon>
        <taxon>Neoptera</taxon>
        <taxon>Endopterygota</taxon>
        <taxon>Lepidoptera</taxon>
        <taxon>Glossata</taxon>
        <taxon>Ditrysia</taxon>
        <taxon>Pyraloidea</taxon>
        <taxon>Crambidae</taxon>
        <taxon>Pyraustinae</taxon>
        <taxon>Loxostege</taxon>
    </lineage>
</organism>
<proteinExistence type="predicted"/>
<evidence type="ECO:0000313" key="4">
    <source>
        <dbReference type="EMBL" id="KAL0860360.1"/>
    </source>
</evidence>
<feature type="compositionally biased region" description="Polar residues" evidence="2">
    <location>
        <begin position="1"/>
        <end position="23"/>
    </location>
</feature>
<feature type="domain" description="FP protein C-terminal" evidence="3">
    <location>
        <begin position="251"/>
        <end position="303"/>
    </location>
</feature>
<name>A0ABR3H6D6_LOXSC</name>
<comment type="caution">
    <text evidence="4">The sequence shown here is derived from an EMBL/GenBank/DDBJ whole genome shotgun (WGS) entry which is preliminary data.</text>
</comment>
<accession>A0ABR3H6D6</accession>
<dbReference type="Pfam" id="PF25298">
    <property type="entry name" value="Baculo_FP_2nd"/>
    <property type="match status" value="1"/>
</dbReference>
<gene>
    <name evidence="4" type="ORF">ABMA27_009760</name>
</gene>
<sequence length="305" mass="34578">MPKTLRSPSGTGVPNVMSENDVTSLDPETPLDYVGRRQKRPRGDDCESSSQGSLKHELLAMLADWKKDQDQTLNRLCVDISELKAQNANIQTTSYELEKSMNFMSQQYEVIKNKLIDMEKQKKKDSEYIAVLENRLEDVEKRLKFAVIEIRNLPSPQVKQETQREQINIVQKTCEAVNVPVSESDIKNIYRLNNKSGASTIVTELTSVLTKNKILDGVKAFNKTNNKNKLSSSTIGLPGPSVAIYVTESLTNRGRKLFALARDATKTLDYKFCWTSNGRIFMRKAEGLSRIEVKEEADIEKLKRN</sequence>
<evidence type="ECO:0000256" key="2">
    <source>
        <dbReference type="SAM" id="MobiDB-lite"/>
    </source>
</evidence>
<protein>
    <recommendedName>
        <fullName evidence="3">FP protein C-terminal domain-containing protein</fullName>
    </recommendedName>
</protein>
<keyword evidence="5" id="KW-1185">Reference proteome</keyword>
<dbReference type="EMBL" id="JBEUOH010000025">
    <property type="protein sequence ID" value="KAL0860360.1"/>
    <property type="molecule type" value="Genomic_DNA"/>
</dbReference>
<dbReference type="InterPro" id="IPR057251">
    <property type="entry name" value="FP_C"/>
</dbReference>
<reference evidence="4 5" key="1">
    <citation type="submission" date="2024-06" db="EMBL/GenBank/DDBJ databases">
        <title>A chromosome-level genome assembly of beet webworm, Loxostege sticticalis.</title>
        <authorList>
            <person name="Zhang Y."/>
        </authorList>
    </citation>
    <scope>NUCLEOTIDE SEQUENCE [LARGE SCALE GENOMIC DNA]</scope>
    <source>
        <strain evidence="4">AQ026</strain>
        <tissue evidence="4">Whole body</tissue>
    </source>
</reference>
<evidence type="ECO:0000256" key="1">
    <source>
        <dbReference type="SAM" id="Coils"/>
    </source>
</evidence>
<evidence type="ECO:0000313" key="5">
    <source>
        <dbReference type="Proteomes" id="UP001549920"/>
    </source>
</evidence>